<reference evidence="2 3" key="1">
    <citation type="submission" date="2017-10" db="EMBL/GenBank/DDBJ databases">
        <title>Resolving the taxonomy of Roseburia spp., Eubacterium rectale and Agathobacter spp. through phylogenomic analysis.</title>
        <authorList>
            <person name="Sheridan P.O."/>
            <person name="Walker A.W."/>
            <person name="Duncan S.H."/>
            <person name="Scott K.P."/>
            <person name="Toole P.W.O."/>
            <person name="Luis P."/>
            <person name="Flint H.J."/>
        </authorList>
    </citation>
    <scope>NUCLEOTIDE SEQUENCE [LARGE SCALE GENOMIC DNA]</scope>
    <source>
        <strain evidence="2 3">JK623</strain>
    </source>
</reference>
<comment type="caution">
    <text evidence="2">The sequence shown here is derived from an EMBL/GenBank/DDBJ whole genome shotgun (WGS) entry which is preliminary data.</text>
</comment>
<dbReference type="NCBIfam" id="TIGR03980">
    <property type="entry name" value="prismane_assoc"/>
    <property type="match status" value="1"/>
</dbReference>
<proteinExistence type="predicted"/>
<dbReference type="PANTHER" id="PTHR39341:SF1">
    <property type="entry name" value="DUF1858 DOMAIN-CONTAINING PROTEIN"/>
    <property type="match status" value="1"/>
</dbReference>
<dbReference type="Proteomes" id="UP000224563">
    <property type="component" value="Unassembled WGS sequence"/>
</dbReference>
<protein>
    <submittedName>
        <fullName evidence="2">Disulfide oxidoreductase</fullName>
    </submittedName>
</protein>
<dbReference type="EMBL" id="PDYG01000134">
    <property type="protein sequence ID" value="PHU36324.1"/>
    <property type="molecule type" value="Genomic_DNA"/>
</dbReference>
<sequence>MFRITKDTTIGELLKNAPDIAPVLTNIGMHCLGCPSSQMETLEQAAAVHGMDVDDLVEDLRGFMEEMA</sequence>
<evidence type="ECO:0000313" key="2">
    <source>
        <dbReference type="EMBL" id="PHU36324.1"/>
    </source>
</evidence>
<dbReference type="PANTHER" id="PTHR39341">
    <property type="entry name" value="BSL7085 PROTEIN"/>
    <property type="match status" value="1"/>
</dbReference>
<dbReference type="InterPro" id="IPR023883">
    <property type="entry name" value="CHP03980_redox-disulphide"/>
</dbReference>
<keyword evidence="3" id="KW-1185">Reference proteome</keyword>
<evidence type="ECO:0000313" key="3">
    <source>
        <dbReference type="Proteomes" id="UP000224563"/>
    </source>
</evidence>
<feature type="domain" description="DUF1858" evidence="1">
    <location>
        <begin position="4"/>
        <end position="57"/>
    </location>
</feature>
<dbReference type="Pfam" id="PF08984">
    <property type="entry name" value="DUF1858"/>
    <property type="match status" value="1"/>
</dbReference>
<dbReference type="RefSeq" id="WP_099386868.1">
    <property type="nucleotide sequence ID" value="NZ_JANSWH010000042.1"/>
</dbReference>
<evidence type="ECO:0000259" key="1">
    <source>
        <dbReference type="Pfam" id="PF08984"/>
    </source>
</evidence>
<dbReference type="InterPro" id="IPR015077">
    <property type="entry name" value="DUF1858"/>
</dbReference>
<accession>A0A2G3DZA3</accession>
<organism evidence="2 3">
    <name type="scientific">Agathobacter ruminis</name>
    <dbReference type="NCBI Taxonomy" id="1712665"/>
    <lineage>
        <taxon>Bacteria</taxon>
        <taxon>Bacillati</taxon>
        <taxon>Bacillota</taxon>
        <taxon>Clostridia</taxon>
        <taxon>Lachnospirales</taxon>
        <taxon>Lachnospiraceae</taxon>
        <taxon>Agathobacter</taxon>
    </lineage>
</organism>
<dbReference type="SUPFAM" id="SSF140683">
    <property type="entry name" value="SP0561-like"/>
    <property type="match status" value="1"/>
</dbReference>
<name>A0A2G3DZA3_9FIRM</name>
<dbReference type="AlphaFoldDB" id="A0A2G3DZA3"/>
<dbReference type="Gene3D" id="1.10.3910.10">
    <property type="entry name" value="SP0561-like"/>
    <property type="match status" value="1"/>
</dbReference>
<dbReference type="InterPro" id="IPR038062">
    <property type="entry name" value="ScdA-like_N_sf"/>
</dbReference>
<reference evidence="2 3" key="2">
    <citation type="submission" date="2017-10" db="EMBL/GenBank/DDBJ databases">
        <authorList>
            <person name="Banno H."/>
            <person name="Chua N.-H."/>
        </authorList>
    </citation>
    <scope>NUCLEOTIDE SEQUENCE [LARGE SCALE GENOMIC DNA]</scope>
    <source>
        <strain evidence="2 3">JK623</strain>
    </source>
</reference>
<gene>
    <name evidence="2" type="ORF">CSX02_12120</name>
</gene>